<dbReference type="Proteomes" id="UP000199062">
    <property type="component" value="Unassembled WGS sequence"/>
</dbReference>
<proteinExistence type="predicted"/>
<sequence>MNPSEFTESVRDANETALSRLGSSKSLYALTEGEMEEDVVLARAADLTYYAAETFDDWADDHGAFAAAADAEREHYDTIVGKLDDHEPGDASVIYDTLADLDGTAARLGGLVGWAVVVGETTGQLTGYFTGQADPKTSQVFRTIRGEIEDVRDEALDALADDDWDAAREAADAVVQDAYDEYFETLEDLGVNPKPVC</sequence>
<evidence type="ECO:0000313" key="1">
    <source>
        <dbReference type="EMBL" id="SFR88638.1"/>
    </source>
</evidence>
<evidence type="ECO:0008006" key="3">
    <source>
        <dbReference type="Google" id="ProtNLM"/>
    </source>
</evidence>
<organism evidence="1 2">
    <name type="scientific">Halomicrobium zhouii</name>
    <dbReference type="NCBI Taxonomy" id="767519"/>
    <lineage>
        <taxon>Archaea</taxon>
        <taxon>Methanobacteriati</taxon>
        <taxon>Methanobacteriota</taxon>
        <taxon>Stenosarchaea group</taxon>
        <taxon>Halobacteria</taxon>
        <taxon>Halobacteriales</taxon>
        <taxon>Haloarculaceae</taxon>
        <taxon>Halomicrobium</taxon>
    </lineage>
</organism>
<accession>A0A1I6KC81</accession>
<dbReference type="OrthoDB" id="188002at2157"/>
<evidence type="ECO:0000313" key="2">
    <source>
        <dbReference type="Proteomes" id="UP000199062"/>
    </source>
</evidence>
<gene>
    <name evidence="1" type="ORF">SAMN05216559_0515</name>
</gene>
<keyword evidence="2" id="KW-1185">Reference proteome</keyword>
<dbReference type="EMBL" id="FOZK01000001">
    <property type="protein sequence ID" value="SFR88638.1"/>
    <property type="molecule type" value="Genomic_DNA"/>
</dbReference>
<name>A0A1I6KC81_9EURY</name>
<protein>
    <recommendedName>
        <fullName evidence="3">Rubrerythrin</fullName>
    </recommendedName>
</protein>
<dbReference type="AlphaFoldDB" id="A0A1I6KC81"/>
<reference evidence="1 2" key="1">
    <citation type="submission" date="2016-10" db="EMBL/GenBank/DDBJ databases">
        <authorList>
            <person name="de Groot N.N."/>
        </authorList>
    </citation>
    <scope>NUCLEOTIDE SEQUENCE [LARGE SCALE GENOMIC DNA]</scope>
    <source>
        <strain evidence="1 2">CGMCC 1.10457</strain>
    </source>
</reference>
<dbReference type="RefSeq" id="WP_089813583.1">
    <property type="nucleotide sequence ID" value="NZ_FOZK01000001.1"/>
</dbReference>